<evidence type="ECO:0000313" key="14">
    <source>
        <dbReference type="EMBL" id="MBN7823847.1"/>
    </source>
</evidence>
<evidence type="ECO:0000256" key="6">
    <source>
        <dbReference type="ARBA" id="ARBA00023136"/>
    </source>
</evidence>
<keyword evidence="2 8" id="KW-0813">Transport</keyword>
<dbReference type="AlphaFoldDB" id="A0A939IPS0"/>
<evidence type="ECO:0000256" key="4">
    <source>
        <dbReference type="ARBA" id="ARBA00022692"/>
    </source>
</evidence>
<accession>A0A939IPS0</accession>
<evidence type="ECO:0000259" key="12">
    <source>
        <dbReference type="Pfam" id="PF00593"/>
    </source>
</evidence>
<evidence type="ECO:0000256" key="9">
    <source>
        <dbReference type="RuleBase" id="RU003357"/>
    </source>
</evidence>
<evidence type="ECO:0000256" key="5">
    <source>
        <dbReference type="ARBA" id="ARBA00023077"/>
    </source>
</evidence>
<evidence type="ECO:0000256" key="7">
    <source>
        <dbReference type="ARBA" id="ARBA00023237"/>
    </source>
</evidence>
<keyword evidence="15" id="KW-1185">Reference proteome</keyword>
<proteinExistence type="inferred from homology"/>
<dbReference type="InterPro" id="IPR039426">
    <property type="entry name" value="TonB-dep_rcpt-like"/>
</dbReference>
<evidence type="ECO:0000313" key="15">
    <source>
        <dbReference type="Proteomes" id="UP000664654"/>
    </source>
</evidence>
<feature type="chain" id="PRO_5037788071" evidence="11">
    <location>
        <begin position="19"/>
        <end position="743"/>
    </location>
</feature>
<evidence type="ECO:0000256" key="3">
    <source>
        <dbReference type="ARBA" id="ARBA00022452"/>
    </source>
</evidence>
<name>A0A939IPS0_9ALTE</name>
<feature type="domain" description="TonB-dependent receptor-like beta-barrel" evidence="12">
    <location>
        <begin position="304"/>
        <end position="712"/>
    </location>
</feature>
<dbReference type="PROSITE" id="PS52016">
    <property type="entry name" value="TONB_DEPENDENT_REC_3"/>
    <property type="match status" value="1"/>
</dbReference>
<feature type="region of interest" description="Disordered" evidence="10">
    <location>
        <begin position="215"/>
        <end position="237"/>
    </location>
</feature>
<feature type="compositionally biased region" description="Acidic residues" evidence="10">
    <location>
        <begin position="282"/>
        <end position="291"/>
    </location>
</feature>
<dbReference type="InterPro" id="IPR012910">
    <property type="entry name" value="Plug_dom"/>
</dbReference>
<keyword evidence="6 8" id="KW-0472">Membrane</keyword>
<comment type="subcellular location">
    <subcellularLocation>
        <location evidence="1 8">Cell outer membrane</location>
        <topology evidence="1 8">Multi-pass membrane protein</topology>
    </subcellularLocation>
</comment>
<dbReference type="Proteomes" id="UP000664654">
    <property type="component" value="Unassembled WGS sequence"/>
</dbReference>
<dbReference type="EMBL" id="JAFKCV010000001">
    <property type="protein sequence ID" value="MBN7823847.1"/>
    <property type="molecule type" value="Genomic_DNA"/>
</dbReference>
<protein>
    <submittedName>
        <fullName evidence="14">TonB-dependent receptor</fullName>
    </submittedName>
</protein>
<dbReference type="GO" id="GO:0009279">
    <property type="term" value="C:cell outer membrane"/>
    <property type="evidence" value="ECO:0007669"/>
    <property type="project" value="UniProtKB-SubCell"/>
</dbReference>
<dbReference type="RefSeq" id="WP_206571956.1">
    <property type="nucleotide sequence ID" value="NZ_JAFKCV010000001.1"/>
</dbReference>
<dbReference type="PANTHER" id="PTHR30069:SF40">
    <property type="entry name" value="TONB-DEPENDENT RECEPTOR NMB0964-RELATED"/>
    <property type="match status" value="1"/>
</dbReference>
<sequence>MLKYSPLFIAMLPGLSLAADKPTQKDEHDVEKMVVTASPIKRTVLESATPVSILSGEALDQNQSATLGETLKNTPGVHSSYFGPVSSSPIIRGLDGPRIKVVQNGLDASDASRVGPDHTVSTEVSTATQIEVLRGPATLLYGSGAIGGVVNVVDNRLPLQAQDGLSGEVMGLYDSVSNEKTFSTDLNGGAGNFAWHLDAFDRRTDNYEIPGAAELHGEEEQDDEEPEEEAHTGVLDNSAIDANGFTLGGGWLTEDFRLAMSYGRLESEYGVPGHAHGHDDHAEDEDEHEEETAEEAVFARLKQDRFQAVADWMNLSGPFSAVHWHNGYTDYQHSEIEGGETGTTFENQTLESRLWAEHRPVAGWQGVVGLHYNNIKFSAVGEEAFTAPTDSDSLALFVLEEKRSGDLLWQLGMRLERVSHQPDNLFYEALAHEHEGEEGEEEGPEDHEVHFDEQSYTAVSASAGVVWTLDEQQSLAFNYAFSERAPSAAEIFANGPHIGTGSYEIGGGFTIHQHDDEYVLEQAESKMEKEISNNLDLTYRYHAEQWSASVSLFYNQVDNYVFQQDTGLLIADGHLHGEEVHGVDDEDEHDHGEDLPVFLFQQQDADLYGFEVEMDWHFHDNWRLDAFADYTRAELADGSNVPRIPPFRLGTSLHFELDNWHAEAGVTRYASQDKIARFETETDGYTLVSASINYYLPTEIADLTFFVKGDNLTDEDARVHSSFLKDVAPLPGRSIKLGIKGNF</sequence>
<keyword evidence="11" id="KW-0732">Signal</keyword>
<comment type="caution">
    <text evidence="14">The sequence shown here is derived from an EMBL/GenBank/DDBJ whole genome shotgun (WGS) entry which is preliminary data.</text>
</comment>
<evidence type="ECO:0000259" key="13">
    <source>
        <dbReference type="Pfam" id="PF07715"/>
    </source>
</evidence>
<evidence type="ECO:0000256" key="2">
    <source>
        <dbReference type="ARBA" id="ARBA00022448"/>
    </source>
</evidence>
<evidence type="ECO:0000256" key="11">
    <source>
        <dbReference type="SAM" id="SignalP"/>
    </source>
</evidence>
<dbReference type="Gene3D" id="2.40.170.20">
    <property type="entry name" value="TonB-dependent receptor, beta-barrel domain"/>
    <property type="match status" value="1"/>
</dbReference>
<feature type="region of interest" description="Disordered" evidence="10">
    <location>
        <begin position="272"/>
        <end position="291"/>
    </location>
</feature>
<gene>
    <name evidence="14" type="ORF">J0A66_01295</name>
</gene>
<dbReference type="PANTHER" id="PTHR30069">
    <property type="entry name" value="TONB-DEPENDENT OUTER MEMBRANE RECEPTOR"/>
    <property type="match status" value="1"/>
</dbReference>
<keyword evidence="3 8" id="KW-1134">Transmembrane beta strand</keyword>
<evidence type="ECO:0000256" key="10">
    <source>
        <dbReference type="SAM" id="MobiDB-lite"/>
    </source>
</evidence>
<organism evidence="14 15">
    <name type="scientific">Bowmanella dokdonensis</name>
    <dbReference type="NCBI Taxonomy" id="751969"/>
    <lineage>
        <taxon>Bacteria</taxon>
        <taxon>Pseudomonadati</taxon>
        <taxon>Pseudomonadota</taxon>
        <taxon>Gammaproteobacteria</taxon>
        <taxon>Alteromonadales</taxon>
        <taxon>Alteromonadaceae</taxon>
        <taxon>Bowmanella</taxon>
    </lineage>
</organism>
<dbReference type="GO" id="GO:0015344">
    <property type="term" value="F:siderophore uptake transmembrane transporter activity"/>
    <property type="evidence" value="ECO:0007669"/>
    <property type="project" value="TreeGrafter"/>
</dbReference>
<evidence type="ECO:0000256" key="1">
    <source>
        <dbReference type="ARBA" id="ARBA00004571"/>
    </source>
</evidence>
<dbReference type="InterPro" id="IPR000531">
    <property type="entry name" value="Beta-barrel_TonB"/>
</dbReference>
<dbReference type="SUPFAM" id="SSF56935">
    <property type="entry name" value="Porins"/>
    <property type="match status" value="1"/>
</dbReference>
<comment type="similarity">
    <text evidence="8 9">Belongs to the TonB-dependent receptor family.</text>
</comment>
<reference evidence="14" key="1">
    <citation type="submission" date="2021-03" db="EMBL/GenBank/DDBJ databases">
        <title>novel species isolated from a fishpond in China.</title>
        <authorList>
            <person name="Lu H."/>
            <person name="Cai Z."/>
        </authorList>
    </citation>
    <scope>NUCLEOTIDE SEQUENCE</scope>
    <source>
        <strain evidence="14">JCM 30855</strain>
    </source>
</reference>
<dbReference type="InterPro" id="IPR036942">
    <property type="entry name" value="Beta-barrel_TonB_sf"/>
</dbReference>
<dbReference type="Pfam" id="PF07715">
    <property type="entry name" value="Plug"/>
    <property type="match status" value="1"/>
</dbReference>
<dbReference type="GO" id="GO:0044718">
    <property type="term" value="P:siderophore transmembrane transport"/>
    <property type="evidence" value="ECO:0007669"/>
    <property type="project" value="TreeGrafter"/>
</dbReference>
<keyword evidence="14" id="KW-0675">Receptor</keyword>
<dbReference type="Pfam" id="PF00593">
    <property type="entry name" value="TonB_dep_Rec_b-barrel"/>
    <property type="match status" value="1"/>
</dbReference>
<dbReference type="Gene3D" id="2.170.130.10">
    <property type="entry name" value="TonB-dependent receptor, plug domain"/>
    <property type="match status" value="1"/>
</dbReference>
<keyword evidence="4 8" id="KW-0812">Transmembrane</keyword>
<feature type="domain" description="TonB-dependent receptor plug" evidence="13">
    <location>
        <begin position="45"/>
        <end position="149"/>
    </location>
</feature>
<dbReference type="InterPro" id="IPR037066">
    <property type="entry name" value="Plug_dom_sf"/>
</dbReference>
<keyword evidence="7 8" id="KW-0998">Cell outer membrane</keyword>
<feature type="signal peptide" evidence="11">
    <location>
        <begin position="1"/>
        <end position="18"/>
    </location>
</feature>
<feature type="compositionally biased region" description="Acidic residues" evidence="10">
    <location>
        <begin position="217"/>
        <end position="228"/>
    </location>
</feature>
<evidence type="ECO:0000256" key="8">
    <source>
        <dbReference type="PROSITE-ProRule" id="PRU01360"/>
    </source>
</evidence>
<keyword evidence="5 9" id="KW-0798">TonB box</keyword>